<feature type="domain" description="Aminoacyl-transfer RNA synthetases class-II family profile" evidence="15">
    <location>
        <begin position="75"/>
        <end position="351"/>
    </location>
</feature>
<comment type="function">
    <text evidence="13">Is responsible for the charging of tRNA(Phe) with phenylalanine in mitochondrial translation.</text>
</comment>
<reference evidence="17" key="1">
    <citation type="submission" date="2023-02" db="EMBL/GenBank/DDBJ databases">
        <title>Mating type loci evolution in Malassezia.</title>
        <authorList>
            <person name="Coelho M.A."/>
        </authorList>
    </citation>
    <scope>NUCLEOTIDE SEQUENCE</scope>
    <source>
        <strain evidence="17">CBS 14136</strain>
    </source>
</reference>
<dbReference type="Proteomes" id="UP001214628">
    <property type="component" value="Chromosome 1"/>
</dbReference>
<evidence type="ECO:0000256" key="5">
    <source>
        <dbReference type="ARBA" id="ARBA00022741"/>
    </source>
</evidence>
<feature type="domain" description="FDX-ACB" evidence="16">
    <location>
        <begin position="359"/>
        <end position="450"/>
    </location>
</feature>
<organism evidence="17 18">
    <name type="scientific">Malassezia psittaci</name>
    <dbReference type="NCBI Taxonomy" id="1821823"/>
    <lineage>
        <taxon>Eukaryota</taxon>
        <taxon>Fungi</taxon>
        <taxon>Dikarya</taxon>
        <taxon>Basidiomycota</taxon>
        <taxon>Ustilaginomycotina</taxon>
        <taxon>Malasseziomycetes</taxon>
        <taxon>Malasseziales</taxon>
        <taxon>Malasseziaceae</taxon>
        <taxon>Malassezia</taxon>
    </lineage>
</organism>
<dbReference type="InterPro" id="IPR036690">
    <property type="entry name" value="Fdx_antiC-bd_sf"/>
</dbReference>
<dbReference type="GO" id="GO:0006432">
    <property type="term" value="P:phenylalanyl-tRNA aminoacylation"/>
    <property type="evidence" value="ECO:0007669"/>
    <property type="project" value="InterPro"/>
</dbReference>
<evidence type="ECO:0000256" key="6">
    <source>
        <dbReference type="ARBA" id="ARBA00022840"/>
    </source>
</evidence>
<dbReference type="Gene3D" id="3.30.70.380">
    <property type="entry name" value="Ferrodoxin-fold anticodon-binding domain"/>
    <property type="match status" value="1"/>
</dbReference>
<dbReference type="NCBIfam" id="TIGR00469">
    <property type="entry name" value="pheS_mito"/>
    <property type="match status" value="1"/>
</dbReference>
<evidence type="ECO:0000256" key="4">
    <source>
        <dbReference type="ARBA" id="ARBA00022598"/>
    </source>
</evidence>
<dbReference type="CDD" id="cd00496">
    <property type="entry name" value="PheRS_alpha_core"/>
    <property type="match status" value="1"/>
</dbReference>
<name>A0AAF0FDG2_9BASI</name>
<evidence type="ECO:0000256" key="1">
    <source>
        <dbReference type="ARBA" id="ARBA00004305"/>
    </source>
</evidence>
<dbReference type="EMBL" id="CP118375">
    <property type="protein sequence ID" value="WFD42697.1"/>
    <property type="molecule type" value="Genomic_DNA"/>
</dbReference>
<keyword evidence="8" id="KW-0809">Transit peptide</keyword>
<dbReference type="Pfam" id="PF01409">
    <property type="entry name" value="tRNA-synt_2d"/>
    <property type="match status" value="2"/>
</dbReference>
<keyword evidence="9" id="KW-0496">Mitochondrion</keyword>
<evidence type="ECO:0000256" key="3">
    <source>
        <dbReference type="ARBA" id="ARBA00012814"/>
    </source>
</evidence>
<dbReference type="Gene3D" id="3.30.930.10">
    <property type="entry name" value="Bira Bifunctional Protein, Domain 2"/>
    <property type="match status" value="1"/>
</dbReference>
<comment type="catalytic activity">
    <reaction evidence="12">
        <text>tRNA(Phe) + L-phenylalanine + ATP = L-phenylalanyl-tRNA(Phe) + AMP + diphosphate + H(+)</text>
        <dbReference type="Rhea" id="RHEA:19413"/>
        <dbReference type="Rhea" id="RHEA-COMP:9668"/>
        <dbReference type="Rhea" id="RHEA-COMP:9699"/>
        <dbReference type="ChEBI" id="CHEBI:15378"/>
        <dbReference type="ChEBI" id="CHEBI:30616"/>
        <dbReference type="ChEBI" id="CHEBI:33019"/>
        <dbReference type="ChEBI" id="CHEBI:58095"/>
        <dbReference type="ChEBI" id="CHEBI:78442"/>
        <dbReference type="ChEBI" id="CHEBI:78531"/>
        <dbReference type="ChEBI" id="CHEBI:456215"/>
        <dbReference type="EC" id="6.1.1.20"/>
    </reaction>
</comment>
<dbReference type="FunFam" id="3.30.930.10:FF:000053">
    <property type="entry name" value="Phenylalanyl-tRNA synthetase mitochondrial"/>
    <property type="match status" value="1"/>
</dbReference>
<keyword evidence="10" id="KW-0030">Aminoacyl-tRNA synthetase</keyword>
<evidence type="ECO:0000259" key="15">
    <source>
        <dbReference type="PROSITE" id="PS50862"/>
    </source>
</evidence>
<protein>
    <recommendedName>
        <fullName evidence="14">Phenylalanine--tRNA ligase, mitochondrial</fullName>
        <ecNumber evidence="3">6.1.1.20</ecNumber>
    </recommendedName>
    <alternativeName>
        <fullName evidence="11">Phenylalanyl-tRNA synthetase</fullName>
    </alternativeName>
</protein>
<evidence type="ECO:0000256" key="11">
    <source>
        <dbReference type="ARBA" id="ARBA00031194"/>
    </source>
</evidence>
<gene>
    <name evidence="17" type="primary">MSF1</name>
    <name evidence="17" type="ORF">MPSI1_001345</name>
</gene>
<keyword evidence="5" id="KW-0547">Nucleotide-binding</keyword>
<dbReference type="InterPro" id="IPR004530">
    <property type="entry name" value="Phe-tRNA-synth_IIc_mito"/>
</dbReference>
<dbReference type="PANTHER" id="PTHR11538">
    <property type="entry name" value="PHENYLALANYL-TRNA SYNTHETASE"/>
    <property type="match status" value="1"/>
</dbReference>
<dbReference type="Pfam" id="PF03147">
    <property type="entry name" value="FDX-ACB"/>
    <property type="match status" value="1"/>
</dbReference>
<evidence type="ECO:0000256" key="13">
    <source>
        <dbReference type="ARBA" id="ARBA00057761"/>
    </source>
</evidence>
<dbReference type="InterPro" id="IPR005121">
    <property type="entry name" value="Fdx_antiC-bd"/>
</dbReference>
<evidence type="ECO:0000256" key="8">
    <source>
        <dbReference type="ARBA" id="ARBA00022946"/>
    </source>
</evidence>
<evidence type="ECO:0000313" key="18">
    <source>
        <dbReference type="Proteomes" id="UP001214628"/>
    </source>
</evidence>
<dbReference type="GO" id="GO:0000049">
    <property type="term" value="F:tRNA binding"/>
    <property type="evidence" value="ECO:0007669"/>
    <property type="project" value="InterPro"/>
</dbReference>
<dbReference type="InterPro" id="IPR006195">
    <property type="entry name" value="aa-tRNA-synth_II"/>
</dbReference>
<dbReference type="SUPFAM" id="SSF54991">
    <property type="entry name" value="Anticodon-binding domain of PheRS"/>
    <property type="match status" value="1"/>
</dbReference>
<keyword evidence="18" id="KW-1185">Reference proteome</keyword>
<keyword evidence="7" id="KW-0648">Protein biosynthesis</keyword>
<dbReference type="PROSITE" id="PS51447">
    <property type="entry name" value="FDX_ACB"/>
    <property type="match status" value="1"/>
</dbReference>
<dbReference type="SMART" id="SM00896">
    <property type="entry name" value="FDX-ACB"/>
    <property type="match status" value="1"/>
</dbReference>
<dbReference type="GO" id="GO:0004826">
    <property type="term" value="F:phenylalanine-tRNA ligase activity"/>
    <property type="evidence" value="ECO:0007669"/>
    <property type="project" value="UniProtKB-EC"/>
</dbReference>
<evidence type="ECO:0000313" key="17">
    <source>
        <dbReference type="EMBL" id="WFD42697.1"/>
    </source>
</evidence>
<keyword evidence="4 17" id="KW-0436">Ligase</keyword>
<evidence type="ECO:0000256" key="12">
    <source>
        <dbReference type="ARBA" id="ARBA00049255"/>
    </source>
</evidence>
<accession>A0AAF0FDG2</accession>
<proteinExistence type="inferred from homology"/>
<comment type="subcellular location">
    <subcellularLocation>
        <location evidence="1">Mitochondrion matrix</location>
    </subcellularLocation>
</comment>
<evidence type="ECO:0000256" key="9">
    <source>
        <dbReference type="ARBA" id="ARBA00023128"/>
    </source>
</evidence>
<dbReference type="InterPro" id="IPR002319">
    <property type="entry name" value="Phenylalanyl-tRNA_Synthase"/>
</dbReference>
<dbReference type="SUPFAM" id="SSF55681">
    <property type="entry name" value="Class II aaRS and biotin synthetases"/>
    <property type="match status" value="1"/>
</dbReference>
<dbReference type="FunFam" id="3.30.70.380:FF:000002">
    <property type="entry name" value="phenylalanine--tRNA ligase, mitochondrial"/>
    <property type="match status" value="1"/>
</dbReference>
<keyword evidence="6" id="KW-0067">ATP-binding</keyword>
<dbReference type="PROSITE" id="PS50862">
    <property type="entry name" value="AA_TRNA_LIGASE_II"/>
    <property type="match status" value="1"/>
</dbReference>
<dbReference type="EC" id="6.1.1.20" evidence="3"/>
<comment type="similarity">
    <text evidence="2">Belongs to the class-II aminoacyl-tRNA synthetase family.</text>
</comment>
<evidence type="ECO:0000256" key="2">
    <source>
        <dbReference type="ARBA" id="ARBA00008226"/>
    </source>
</evidence>
<dbReference type="AlphaFoldDB" id="A0AAF0FDG2"/>
<evidence type="ECO:0000256" key="7">
    <source>
        <dbReference type="ARBA" id="ARBA00022917"/>
    </source>
</evidence>
<dbReference type="InterPro" id="IPR045864">
    <property type="entry name" value="aa-tRNA-synth_II/BPL/LPL"/>
</dbReference>
<evidence type="ECO:0000256" key="14">
    <source>
        <dbReference type="ARBA" id="ARBA00073229"/>
    </source>
</evidence>
<evidence type="ECO:0000259" key="16">
    <source>
        <dbReference type="PROSITE" id="PS51447"/>
    </source>
</evidence>
<evidence type="ECO:0000256" key="10">
    <source>
        <dbReference type="ARBA" id="ARBA00023146"/>
    </source>
</evidence>
<dbReference type="GO" id="GO:0005524">
    <property type="term" value="F:ATP binding"/>
    <property type="evidence" value="ECO:0007669"/>
    <property type="project" value="UniProtKB-KW"/>
</dbReference>
<sequence>MSKLGVGIAAKRVCGRGFHNSVRLASRQPLVLNGIEYATDNYTNVPASIASRVHPHPQLPYLENQPLALLRGEIERVLGARYMPIRAPSPVVSTRLNFDELGFPEDHPGRQPSDTYFVNKNTCLRTHTSAHQIGAFRSGNLRWLLTADVFRRDEIDSSHYPVFHQMEGASVWNHEELVPGGSVEQECVAMEQKLANVPMEIQDQVSVEDAGGWQPKHEANNRQGAELSMRHLKATLNTLVYELFQPRWALESQSDEPLKVRWIPAFFPFTSPSFEVEVWFRGKWLEILGSGVVQQSILDQSGLADKMGWAFGLGLERIAMVLFSIPDIRLFWSQDKRFLGQFAKQSGRSLPLMTFKPYSKHPPCYKDVSFWLPPNFHENDLFETVRDCAGDLVEDVECIDSFVHLKTQKASRCYRVNYRSMDRNLENEQINTLHNAVLDRLRREFSLEIR</sequence>
<dbReference type="PANTHER" id="PTHR11538:SF41">
    <property type="entry name" value="PHENYLALANINE--TRNA LIGASE, MITOCHONDRIAL"/>
    <property type="match status" value="1"/>
</dbReference>
<dbReference type="GO" id="GO:0005759">
    <property type="term" value="C:mitochondrial matrix"/>
    <property type="evidence" value="ECO:0007669"/>
    <property type="project" value="UniProtKB-SubCell"/>
</dbReference>